<dbReference type="PANTHER" id="PTHR38438:SF1">
    <property type="entry name" value="RIBOFLAVIN TRANSPORTER RIBU"/>
    <property type="match status" value="1"/>
</dbReference>
<dbReference type="Pfam" id="PF12822">
    <property type="entry name" value="ECF_trnsprt"/>
    <property type="match status" value="1"/>
</dbReference>
<feature type="transmembrane region" description="Helical" evidence="9">
    <location>
        <begin position="152"/>
        <end position="173"/>
    </location>
</feature>
<dbReference type="Proteomes" id="UP000004018">
    <property type="component" value="Unassembled WGS sequence"/>
</dbReference>
<feature type="transmembrane region" description="Helical" evidence="9">
    <location>
        <begin position="106"/>
        <end position="132"/>
    </location>
</feature>
<comment type="subcellular location">
    <subcellularLocation>
        <location evidence="1">Cell membrane</location>
        <topology evidence="1">Multi-pass membrane protein</topology>
    </subcellularLocation>
</comment>
<keyword evidence="3 8" id="KW-0813">Transport</keyword>
<keyword evidence="4 8" id="KW-1003">Cell membrane</keyword>
<gene>
    <name evidence="10" type="ORF">HMPREF1039_0349</name>
</gene>
<accession>A0ABN0D1D7</accession>
<dbReference type="InterPro" id="IPR025720">
    <property type="entry name" value="RibU"/>
</dbReference>
<evidence type="ECO:0000256" key="1">
    <source>
        <dbReference type="ARBA" id="ARBA00004651"/>
    </source>
</evidence>
<evidence type="ECO:0000256" key="4">
    <source>
        <dbReference type="ARBA" id="ARBA00022475"/>
    </source>
</evidence>
<dbReference type="PIRSF" id="PIRSF037778">
    <property type="entry name" value="UCP037778_transp_RibU"/>
    <property type="match status" value="1"/>
</dbReference>
<comment type="function">
    <text evidence="8">Probably a riboflavin-binding protein that interacts with the energy-coupling factor (ECF) ABC-transporter complex.</text>
</comment>
<evidence type="ECO:0000256" key="7">
    <source>
        <dbReference type="ARBA" id="ARBA00023136"/>
    </source>
</evidence>
<evidence type="ECO:0000256" key="9">
    <source>
        <dbReference type="SAM" id="Phobius"/>
    </source>
</evidence>
<feature type="transmembrane region" description="Helical" evidence="9">
    <location>
        <begin position="193"/>
        <end position="212"/>
    </location>
</feature>
<evidence type="ECO:0000256" key="3">
    <source>
        <dbReference type="ARBA" id="ARBA00022448"/>
    </source>
</evidence>
<protein>
    <recommendedName>
        <fullName evidence="8">Riboflavin transporter</fullName>
    </recommendedName>
</protein>
<feature type="transmembrane region" description="Helical" evidence="9">
    <location>
        <begin position="6"/>
        <end position="29"/>
    </location>
</feature>
<keyword evidence="5 9" id="KW-0812">Transmembrane</keyword>
<dbReference type="PANTHER" id="PTHR38438">
    <property type="entry name" value="RIBOFLAVIN TRANSPORTER RIBU"/>
    <property type="match status" value="1"/>
</dbReference>
<evidence type="ECO:0000256" key="5">
    <source>
        <dbReference type="ARBA" id="ARBA00022692"/>
    </source>
</evidence>
<organism evidence="10 11">
    <name type="scientific">Megasphaera lornae</name>
    <dbReference type="NCBI Taxonomy" id="1000568"/>
    <lineage>
        <taxon>Bacteria</taxon>
        <taxon>Bacillati</taxon>
        <taxon>Bacillota</taxon>
        <taxon>Negativicutes</taxon>
        <taxon>Veillonellales</taxon>
        <taxon>Veillonellaceae</taxon>
        <taxon>Megasphaera</taxon>
    </lineage>
</organism>
<comment type="caution">
    <text evidence="10">The sequence shown here is derived from an EMBL/GenBank/DDBJ whole genome shotgun (WGS) entry which is preliminary data.</text>
</comment>
<comment type="similarity">
    <text evidence="2 8">Belongs to the prokaryotic riboflavin transporter (P-RFT) (TC 2.A.87) family.</text>
</comment>
<reference evidence="10 11" key="1">
    <citation type="submission" date="2011-04" db="EMBL/GenBank/DDBJ databases">
        <authorList>
            <person name="Harkins D.M."/>
            <person name="Madupu R."/>
            <person name="Durkin A.S."/>
            <person name="Torralba M."/>
            <person name="Methe B."/>
            <person name="Sutton G.G."/>
            <person name="Nelson K.E."/>
        </authorList>
    </citation>
    <scope>NUCLEOTIDE SEQUENCE [LARGE SCALE GENOMIC DNA]</scope>
    <source>
        <strain evidence="10 11">UPII 199-6</strain>
    </source>
</reference>
<name>A0ABN0D1D7_9FIRM</name>
<dbReference type="RefSeq" id="WP_007391273.1">
    <property type="nucleotide sequence ID" value="NZ_AFIJ01000032.1"/>
</dbReference>
<keyword evidence="11" id="KW-1185">Reference proteome</keyword>
<evidence type="ECO:0000313" key="11">
    <source>
        <dbReference type="Proteomes" id="UP000004018"/>
    </source>
</evidence>
<proteinExistence type="inferred from homology"/>
<keyword evidence="7 8" id="KW-0472">Membrane</keyword>
<sequence>MNFRTHKITVISMFCALSLLAVICIRIPIFLPFLTYSPKDALITIGGLIFGPLTALIISLITAFLEMITVSDTGILGCIMNFLASSAFACIVTYTYRRYHTKRGAVVSLVFGTVVMTAFMLLWNFCLAPIYMGCSREAVVKLMLPAFLPFNIIKGVVNSVLIMVLYKPVIMTLRKRYTFLQQPTAPSPITERITYLLLILILLITGITYFIARHHM</sequence>
<evidence type="ECO:0000313" key="10">
    <source>
        <dbReference type="EMBL" id="EGL39901.1"/>
    </source>
</evidence>
<evidence type="ECO:0000256" key="8">
    <source>
        <dbReference type="PIRNR" id="PIRNR037778"/>
    </source>
</evidence>
<evidence type="ECO:0000256" key="6">
    <source>
        <dbReference type="ARBA" id="ARBA00022989"/>
    </source>
</evidence>
<feature type="transmembrane region" description="Helical" evidence="9">
    <location>
        <begin position="41"/>
        <end position="68"/>
    </location>
</feature>
<dbReference type="Gene3D" id="1.10.1760.20">
    <property type="match status" value="1"/>
</dbReference>
<keyword evidence="6 9" id="KW-1133">Transmembrane helix</keyword>
<evidence type="ECO:0000256" key="2">
    <source>
        <dbReference type="ARBA" id="ARBA00005540"/>
    </source>
</evidence>
<feature type="transmembrane region" description="Helical" evidence="9">
    <location>
        <begin position="74"/>
        <end position="94"/>
    </location>
</feature>
<dbReference type="InterPro" id="IPR024529">
    <property type="entry name" value="ECF_trnsprt_substrate-spec"/>
</dbReference>
<dbReference type="EMBL" id="AFIJ01000032">
    <property type="protein sequence ID" value="EGL39901.1"/>
    <property type="molecule type" value="Genomic_DNA"/>
</dbReference>